<evidence type="ECO:0000313" key="3">
    <source>
        <dbReference type="EMBL" id="EHP42038.1"/>
    </source>
</evidence>
<dbReference type="RefSeq" id="WP_006158839.1">
    <property type="nucleotide sequence ID" value="NZ_AHJE01000040.1"/>
</dbReference>
<keyword evidence="2" id="KW-0732">Signal</keyword>
<protein>
    <submittedName>
        <fullName evidence="3">Uncharacterized protein</fullName>
    </submittedName>
</protein>
<feature type="compositionally biased region" description="Low complexity" evidence="1">
    <location>
        <begin position="21"/>
        <end position="34"/>
    </location>
</feature>
<feature type="compositionally biased region" description="Polar residues" evidence="1">
    <location>
        <begin position="56"/>
        <end position="65"/>
    </location>
</feature>
<comment type="caution">
    <text evidence="3">The sequence shown here is derived from an EMBL/GenBank/DDBJ whole genome shotgun (WGS) entry which is preliminary data.</text>
</comment>
<dbReference type="AlphaFoldDB" id="H1S5Z5"/>
<proteinExistence type="predicted"/>
<accession>H1S5Z5</accession>
<feature type="chain" id="PRO_5003553233" evidence="2">
    <location>
        <begin position="20"/>
        <end position="65"/>
    </location>
</feature>
<evidence type="ECO:0000256" key="2">
    <source>
        <dbReference type="SAM" id="SignalP"/>
    </source>
</evidence>
<gene>
    <name evidence="3" type="ORF">OR16_16452</name>
</gene>
<sequence length="65" mass="6476">MKKALAILTLGLFAAGAFAQAPAPAPAADAPKAPAKVEKSAHKSNKTHGTSKHTKTATPAKSAAQ</sequence>
<feature type="compositionally biased region" description="Basic residues" evidence="1">
    <location>
        <begin position="42"/>
        <end position="55"/>
    </location>
</feature>
<evidence type="ECO:0000256" key="1">
    <source>
        <dbReference type="SAM" id="MobiDB-lite"/>
    </source>
</evidence>
<name>H1S5Z5_9BURK</name>
<dbReference type="PATRIC" id="fig|1127483.3.peg.3302"/>
<reference evidence="3 4" key="1">
    <citation type="journal article" date="2012" name="J. Bacteriol.">
        <title>De Novo Genome Project of Cupriavidus basilensis OR16.</title>
        <authorList>
            <person name="Cserhati M."/>
            <person name="Kriszt B."/>
            <person name="Szoboszlay S."/>
            <person name="Toth A."/>
            <person name="Szabo I."/>
            <person name="Tancsics A."/>
            <person name="Nagy I."/>
            <person name="Horvath B."/>
            <person name="Nagy I."/>
            <person name="Kukolya J."/>
        </authorList>
    </citation>
    <scope>NUCLEOTIDE SEQUENCE [LARGE SCALE GENOMIC DNA]</scope>
    <source>
        <strain evidence="3 4">OR16</strain>
    </source>
</reference>
<feature type="region of interest" description="Disordered" evidence="1">
    <location>
        <begin position="21"/>
        <end position="65"/>
    </location>
</feature>
<evidence type="ECO:0000313" key="4">
    <source>
        <dbReference type="Proteomes" id="UP000005808"/>
    </source>
</evidence>
<dbReference type="EMBL" id="AHJE01000040">
    <property type="protein sequence ID" value="EHP42038.1"/>
    <property type="molecule type" value="Genomic_DNA"/>
</dbReference>
<organism evidence="3 4">
    <name type="scientific">Cupriavidus basilensis OR16</name>
    <dbReference type="NCBI Taxonomy" id="1127483"/>
    <lineage>
        <taxon>Bacteria</taxon>
        <taxon>Pseudomonadati</taxon>
        <taxon>Pseudomonadota</taxon>
        <taxon>Betaproteobacteria</taxon>
        <taxon>Burkholderiales</taxon>
        <taxon>Burkholderiaceae</taxon>
        <taxon>Cupriavidus</taxon>
    </lineage>
</organism>
<feature type="signal peptide" evidence="2">
    <location>
        <begin position="1"/>
        <end position="19"/>
    </location>
</feature>
<dbReference type="Proteomes" id="UP000005808">
    <property type="component" value="Unassembled WGS sequence"/>
</dbReference>